<evidence type="ECO:0000313" key="3">
    <source>
        <dbReference type="Proteomes" id="UP001501207"/>
    </source>
</evidence>
<dbReference type="Pfam" id="PF00425">
    <property type="entry name" value="Chorismate_bind"/>
    <property type="match status" value="1"/>
</dbReference>
<dbReference type="SUPFAM" id="SSF56322">
    <property type="entry name" value="ADC synthase"/>
    <property type="match status" value="1"/>
</dbReference>
<dbReference type="Proteomes" id="UP001501207">
    <property type="component" value="Unassembled WGS sequence"/>
</dbReference>
<protein>
    <submittedName>
        <fullName evidence="2">Aminodeoxychorismate synthase component I</fullName>
    </submittedName>
</protein>
<evidence type="ECO:0000259" key="1">
    <source>
        <dbReference type="Pfam" id="PF00425"/>
    </source>
</evidence>
<dbReference type="InterPro" id="IPR019999">
    <property type="entry name" value="Anth_synth_I-like"/>
</dbReference>
<gene>
    <name evidence="2" type="ORF">GCM10023143_07510</name>
</gene>
<organism evidence="2 3">
    <name type="scientific">Compostibacter hankyongensis</name>
    <dbReference type="NCBI Taxonomy" id="1007089"/>
    <lineage>
        <taxon>Bacteria</taxon>
        <taxon>Pseudomonadati</taxon>
        <taxon>Bacteroidota</taxon>
        <taxon>Chitinophagia</taxon>
        <taxon>Chitinophagales</taxon>
        <taxon>Chitinophagaceae</taxon>
        <taxon>Compostibacter</taxon>
    </lineage>
</organism>
<reference evidence="3" key="1">
    <citation type="journal article" date="2019" name="Int. J. Syst. Evol. Microbiol.">
        <title>The Global Catalogue of Microorganisms (GCM) 10K type strain sequencing project: providing services to taxonomists for standard genome sequencing and annotation.</title>
        <authorList>
            <consortium name="The Broad Institute Genomics Platform"/>
            <consortium name="The Broad Institute Genome Sequencing Center for Infectious Disease"/>
            <person name="Wu L."/>
            <person name="Ma J."/>
        </authorList>
    </citation>
    <scope>NUCLEOTIDE SEQUENCE [LARGE SCALE GENOMIC DNA]</scope>
    <source>
        <strain evidence="3">JCM 17664</strain>
    </source>
</reference>
<accession>A0ABP8FHI9</accession>
<evidence type="ECO:0000313" key="2">
    <source>
        <dbReference type="EMBL" id="GAA4303758.1"/>
    </source>
</evidence>
<dbReference type="InterPro" id="IPR015890">
    <property type="entry name" value="Chorismate_C"/>
</dbReference>
<dbReference type="NCBIfam" id="NF005486">
    <property type="entry name" value="PRK07093.1"/>
    <property type="match status" value="1"/>
</dbReference>
<dbReference type="EMBL" id="BAABFN010000001">
    <property type="protein sequence ID" value="GAA4303758.1"/>
    <property type="molecule type" value="Genomic_DNA"/>
</dbReference>
<keyword evidence="3" id="KW-1185">Reference proteome</keyword>
<feature type="domain" description="Chorismate-utilising enzyme C-terminal" evidence="1">
    <location>
        <begin position="65"/>
        <end position="308"/>
    </location>
</feature>
<dbReference type="PANTHER" id="PTHR11236">
    <property type="entry name" value="AMINOBENZOATE/ANTHRANILATE SYNTHASE"/>
    <property type="match status" value="1"/>
</dbReference>
<dbReference type="PRINTS" id="PR00095">
    <property type="entry name" value="ANTSNTHASEI"/>
</dbReference>
<proteinExistence type="predicted"/>
<dbReference type="PANTHER" id="PTHR11236:SF50">
    <property type="entry name" value="AMINODEOXYCHORISMATE SYNTHASE COMPONENT 1"/>
    <property type="match status" value="1"/>
</dbReference>
<dbReference type="InterPro" id="IPR005801">
    <property type="entry name" value="ADC_synthase"/>
</dbReference>
<name>A0ABP8FHI9_9BACT</name>
<comment type="caution">
    <text evidence="2">The sequence shown here is derived from an EMBL/GenBank/DDBJ whole genome shotgun (WGS) entry which is preliminary data.</text>
</comment>
<dbReference type="Gene3D" id="3.60.120.10">
    <property type="entry name" value="Anthranilate synthase"/>
    <property type="match status" value="1"/>
</dbReference>
<sequence>MNRLGAAGTPFFFLLDFSLTSGMALPLSEIDDAEIRYMLPGKTNASRPPADPPPFFLKKDPPSFADYRLKFDRVRAAIQAGDTYLLNLTAETPVETNYTLEELFRYGKAKYKLWLRDRFVHFSPEPFVKIRDGRIFSCPMKGTIDAGQPDAMEKILADPKEEAEQYIIVDLIRNDLSRVAREVRVEDFRYVERVQTHRQELLQVSSRIGGRLMESYARAFGDLFAALLPAGSVSGAPKPRTLELIRSIEGYDRGFYTGVWGIYDGAGLDSCVIIRYLEQTPAGLVFRSGGGITSGSVAEKEFLELTDKIYVPVY</sequence>